<accession>A0A378MWP1</accession>
<proteinExistence type="predicted"/>
<dbReference type="InterPro" id="IPR001387">
    <property type="entry name" value="Cro/C1-type_HTH"/>
</dbReference>
<evidence type="ECO:0000259" key="4">
    <source>
        <dbReference type="PROSITE" id="PS50943"/>
    </source>
</evidence>
<keyword evidence="3" id="KW-0804">Transcription</keyword>
<dbReference type="GO" id="GO:0003677">
    <property type="term" value="F:DNA binding"/>
    <property type="evidence" value="ECO:0007669"/>
    <property type="project" value="UniProtKB-KW"/>
</dbReference>
<dbReference type="PROSITE" id="PS50943">
    <property type="entry name" value="HTH_CROC1"/>
    <property type="match status" value="1"/>
</dbReference>
<dbReference type="EMBL" id="UGPN01000002">
    <property type="protein sequence ID" value="STY59739.1"/>
    <property type="molecule type" value="Genomic_DNA"/>
</dbReference>
<dbReference type="Gene3D" id="1.10.260.40">
    <property type="entry name" value="lambda repressor-like DNA-binding domains"/>
    <property type="match status" value="1"/>
</dbReference>
<dbReference type="AlphaFoldDB" id="A0A378MWP1"/>
<dbReference type="SMART" id="SM00530">
    <property type="entry name" value="HTH_XRE"/>
    <property type="match status" value="1"/>
</dbReference>
<keyword evidence="1" id="KW-0805">Transcription regulation</keyword>
<evidence type="ECO:0000256" key="1">
    <source>
        <dbReference type="ARBA" id="ARBA00023015"/>
    </source>
</evidence>
<dbReference type="SUPFAM" id="SSF47413">
    <property type="entry name" value="lambda repressor-like DNA-binding domains"/>
    <property type="match status" value="1"/>
</dbReference>
<sequence length="217" mass="24276">MTTLGERIEKEMDRKGLKRKDIAEALNISTMAVGDLINNKTKKPRYLVEIADVLGVDVKWLQTGEGSPNTSLALDEEDQKSIVIDVLDVEASAGNGSTGDLVEVVSKLYYVPYQFNLYFRGMNPESIRVINIRGDSMSPTFASGDMIFVDINITTFDGDGVYVFTYKNHLYVKRLQMAGDALIVISDNSTYKEWRITEENLNSYTFTAKLKSTKANS</sequence>
<evidence type="ECO:0000256" key="2">
    <source>
        <dbReference type="ARBA" id="ARBA00023125"/>
    </source>
</evidence>
<reference evidence="5 6" key="1">
    <citation type="submission" date="2018-06" db="EMBL/GenBank/DDBJ databases">
        <authorList>
            <consortium name="Pathogen Informatics"/>
            <person name="Doyle S."/>
        </authorList>
    </citation>
    <scope>NUCLEOTIDE SEQUENCE [LARGE SCALE GENOMIC DNA]</scope>
    <source>
        <strain evidence="5 6">NCTC10638</strain>
    </source>
</reference>
<dbReference type="InterPro" id="IPR010982">
    <property type="entry name" value="Lambda_DNA-bd_dom_sf"/>
</dbReference>
<gene>
    <name evidence="5" type="ORF">NCTC10638_00919</name>
</gene>
<protein>
    <submittedName>
        <fullName evidence="5">Uncharacterized HTH-type transcriptional regulator HI_1476</fullName>
    </submittedName>
</protein>
<dbReference type="Pfam" id="PF01381">
    <property type="entry name" value="HTH_3"/>
    <property type="match status" value="1"/>
</dbReference>
<evidence type="ECO:0000256" key="3">
    <source>
        <dbReference type="ARBA" id="ARBA00023163"/>
    </source>
</evidence>
<feature type="domain" description="HTH cro/C1-type" evidence="4">
    <location>
        <begin position="8"/>
        <end position="61"/>
    </location>
</feature>
<dbReference type="Proteomes" id="UP000254802">
    <property type="component" value="Unassembled WGS sequence"/>
</dbReference>
<dbReference type="CDD" id="cd06529">
    <property type="entry name" value="S24_LexA-like"/>
    <property type="match status" value="1"/>
</dbReference>
<dbReference type="SUPFAM" id="SSF51306">
    <property type="entry name" value="LexA/Signal peptidase"/>
    <property type="match status" value="1"/>
</dbReference>
<organism evidence="5 6">
    <name type="scientific">Mannheimia haemolytica</name>
    <name type="common">Pasteurella haemolytica</name>
    <dbReference type="NCBI Taxonomy" id="75985"/>
    <lineage>
        <taxon>Bacteria</taxon>
        <taxon>Pseudomonadati</taxon>
        <taxon>Pseudomonadota</taxon>
        <taxon>Gammaproteobacteria</taxon>
        <taxon>Pasteurellales</taxon>
        <taxon>Pasteurellaceae</taxon>
        <taxon>Mannheimia</taxon>
    </lineage>
</organism>
<evidence type="ECO:0000313" key="6">
    <source>
        <dbReference type="Proteomes" id="UP000254802"/>
    </source>
</evidence>
<dbReference type="Pfam" id="PF00717">
    <property type="entry name" value="Peptidase_S24"/>
    <property type="match status" value="1"/>
</dbReference>
<name>A0A378MWP1_MANHA</name>
<dbReference type="PANTHER" id="PTHR40661">
    <property type="match status" value="1"/>
</dbReference>
<keyword evidence="2" id="KW-0238">DNA-binding</keyword>
<dbReference type="InterPro" id="IPR039418">
    <property type="entry name" value="LexA-like"/>
</dbReference>
<dbReference type="PANTHER" id="PTHR40661:SF3">
    <property type="entry name" value="FELS-1 PROPHAGE TRANSCRIPTIONAL REGULATOR"/>
    <property type="match status" value="1"/>
</dbReference>
<dbReference type="InterPro" id="IPR036286">
    <property type="entry name" value="LexA/Signal_pep-like_sf"/>
</dbReference>
<evidence type="ECO:0000313" key="5">
    <source>
        <dbReference type="EMBL" id="STY59739.1"/>
    </source>
</evidence>
<dbReference type="InterPro" id="IPR015927">
    <property type="entry name" value="Peptidase_S24_S26A/B/C"/>
</dbReference>
<dbReference type="CDD" id="cd00093">
    <property type="entry name" value="HTH_XRE"/>
    <property type="match status" value="1"/>
</dbReference>
<dbReference type="Gene3D" id="2.10.109.10">
    <property type="entry name" value="Umud Fragment, subunit A"/>
    <property type="match status" value="1"/>
</dbReference>